<sequence>MLAFDIGGTNVKSGLIDDSGALLTRQTAPSQAKLGRDALLTRLHALIGEYRRAASERNAEIAAIGIGTAGYVDRHGTVAYATGNIPGWTGVRLQQDLASLYTMPVSVVNDVFAIAAGEAWTGAGRSFERFLCVSLGTGIGACLWEDGKPYPGDEGFAGAIGHQVIEIAGRLCTCGQRGCWEAYASVSALSAMLNEAGEKRRFATPEQLFEFARAGDLKALELVRRYAGYVAAGLLNSLYALNVKKNRIDGRDRATRRFSCRSDPPAYRGYCDADLCTGRLRDRHLRARRRCGRRRRGPSGYTSCQIGRRLP</sequence>
<keyword evidence="4" id="KW-1185">Reference proteome</keyword>
<dbReference type="SUPFAM" id="SSF53067">
    <property type="entry name" value="Actin-like ATPase domain"/>
    <property type="match status" value="1"/>
</dbReference>
<organism evidence="3 4">
    <name type="scientific">Cohnella rhizosphaerae</name>
    <dbReference type="NCBI Taxonomy" id="1457232"/>
    <lineage>
        <taxon>Bacteria</taxon>
        <taxon>Bacillati</taxon>
        <taxon>Bacillota</taxon>
        <taxon>Bacilli</taxon>
        <taxon>Bacillales</taxon>
        <taxon>Paenibacillaceae</taxon>
        <taxon>Cohnella</taxon>
    </lineage>
</organism>
<dbReference type="EMBL" id="JAPDIA010000008">
    <property type="protein sequence ID" value="MDG0813568.1"/>
    <property type="molecule type" value="Genomic_DNA"/>
</dbReference>
<dbReference type="Pfam" id="PF00480">
    <property type="entry name" value="ROK"/>
    <property type="match status" value="1"/>
</dbReference>
<comment type="caution">
    <text evidence="3">The sequence shown here is derived from an EMBL/GenBank/DDBJ whole genome shotgun (WGS) entry which is preliminary data.</text>
</comment>
<evidence type="ECO:0000313" key="3">
    <source>
        <dbReference type="EMBL" id="MDG0813568.1"/>
    </source>
</evidence>
<evidence type="ECO:0000256" key="1">
    <source>
        <dbReference type="ARBA" id="ARBA00006479"/>
    </source>
</evidence>
<dbReference type="PANTHER" id="PTHR18964">
    <property type="entry name" value="ROK (REPRESSOR, ORF, KINASE) FAMILY"/>
    <property type="match status" value="1"/>
</dbReference>
<reference evidence="3" key="1">
    <citation type="submission" date="2022-10" db="EMBL/GenBank/DDBJ databases">
        <title>Comparative genomic analysis of Cohnella hashimotonis sp. nov., isolated from the International Space Station.</title>
        <authorList>
            <person name="Simpson A."/>
            <person name="Venkateswaran K."/>
        </authorList>
    </citation>
    <scope>NUCLEOTIDE SEQUENCE</scope>
    <source>
        <strain evidence="3">DSM 28161</strain>
    </source>
</reference>
<comment type="similarity">
    <text evidence="1">Belongs to the ROK (NagC/XylR) family.</text>
</comment>
<dbReference type="AlphaFoldDB" id="A0A9X4QWH7"/>
<feature type="region of interest" description="Disordered" evidence="2">
    <location>
        <begin position="291"/>
        <end position="311"/>
    </location>
</feature>
<dbReference type="InterPro" id="IPR000600">
    <property type="entry name" value="ROK"/>
</dbReference>
<protein>
    <submittedName>
        <fullName evidence="3">ROK family protein</fullName>
    </submittedName>
</protein>
<dbReference type="InterPro" id="IPR043129">
    <property type="entry name" value="ATPase_NBD"/>
</dbReference>
<proteinExistence type="inferred from homology"/>
<dbReference type="Proteomes" id="UP001153404">
    <property type="component" value="Unassembled WGS sequence"/>
</dbReference>
<gene>
    <name evidence="3" type="ORF">OMP40_32955</name>
</gene>
<name>A0A9X4QWH7_9BACL</name>
<evidence type="ECO:0000313" key="4">
    <source>
        <dbReference type="Proteomes" id="UP001153404"/>
    </source>
</evidence>
<accession>A0A9X4QWH7</accession>
<evidence type="ECO:0000256" key="2">
    <source>
        <dbReference type="SAM" id="MobiDB-lite"/>
    </source>
</evidence>
<dbReference type="Gene3D" id="3.30.420.40">
    <property type="match status" value="2"/>
</dbReference>
<dbReference type="PANTHER" id="PTHR18964:SF149">
    <property type="entry name" value="BIFUNCTIONAL UDP-N-ACETYLGLUCOSAMINE 2-EPIMERASE_N-ACETYLMANNOSAMINE KINASE"/>
    <property type="match status" value="1"/>
</dbReference>